<reference evidence="1 2" key="2">
    <citation type="submission" date="2018-11" db="EMBL/GenBank/DDBJ databases">
        <authorList>
            <consortium name="Pathogen Informatics"/>
        </authorList>
    </citation>
    <scope>NUCLEOTIDE SEQUENCE [LARGE SCALE GENOMIC DNA]</scope>
    <source>
        <strain evidence="1">Dakar</strain>
        <strain evidence="2">Dakar, Senegal</strain>
    </source>
</reference>
<proteinExistence type="predicted"/>
<accession>A0A183KR67</accession>
<evidence type="ECO:0000313" key="1">
    <source>
        <dbReference type="EMBL" id="VDP63790.1"/>
    </source>
</evidence>
<protein>
    <submittedName>
        <fullName evidence="3">Retrovirus-related Pol polyprotein from transposon TNT 1-94</fullName>
    </submittedName>
</protein>
<dbReference type="Proteomes" id="UP000279833">
    <property type="component" value="Unassembled WGS sequence"/>
</dbReference>
<sequence length="293" mass="32975">MTKEDDEDVNIVAHFLTFIKKEAYSLLKTLALPERPISLPYTTLKEPPLDYVKYTNFERGKGGRFCKTAHKDIKNSSALCHSNPVHTENYTDISLRSCDAVHEDGHKFDQCLSCGEPHPCNSCTFRNSNPFCNTTVHLAATNIKSCNSDSIKSSVPNDHLSLSTISKDSIESYSSSELNETQNPCETTVSNQSTHRTSHVIVQDMVFPNDSHISDEIPCKPEVNMLSEHNYDRKSDVVLIDADFSNDPLFCNDILNKFEETISEKSNLDVIPNIICPHNAFFLVGNLFNEKHK</sequence>
<gene>
    <name evidence="1" type="ORF">SCUD_LOCUS17553</name>
</gene>
<dbReference type="EMBL" id="UZAK01039936">
    <property type="protein sequence ID" value="VDP63790.1"/>
    <property type="molecule type" value="Genomic_DNA"/>
</dbReference>
<dbReference type="WBParaSite" id="SCUD_0001755601-mRNA-1">
    <property type="protein sequence ID" value="SCUD_0001755601-mRNA-1"/>
    <property type="gene ID" value="SCUD_0001755601"/>
</dbReference>
<name>A0A183KR67_9TREM</name>
<evidence type="ECO:0000313" key="2">
    <source>
        <dbReference type="Proteomes" id="UP000279833"/>
    </source>
</evidence>
<keyword evidence="2" id="KW-1185">Reference proteome</keyword>
<dbReference type="AlphaFoldDB" id="A0A183KR67"/>
<organism evidence="3">
    <name type="scientific">Schistosoma curassoni</name>
    <dbReference type="NCBI Taxonomy" id="6186"/>
    <lineage>
        <taxon>Eukaryota</taxon>
        <taxon>Metazoa</taxon>
        <taxon>Spiralia</taxon>
        <taxon>Lophotrochozoa</taxon>
        <taxon>Platyhelminthes</taxon>
        <taxon>Trematoda</taxon>
        <taxon>Digenea</taxon>
        <taxon>Strigeidida</taxon>
        <taxon>Schistosomatoidea</taxon>
        <taxon>Schistosomatidae</taxon>
        <taxon>Schistosoma</taxon>
    </lineage>
</organism>
<reference evidence="3" key="1">
    <citation type="submission" date="2016-06" db="UniProtKB">
        <authorList>
            <consortium name="WormBaseParasite"/>
        </authorList>
    </citation>
    <scope>IDENTIFICATION</scope>
</reference>
<evidence type="ECO:0000313" key="3">
    <source>
        <dbReference type="WBParaSite" id="SCUD_0001755601-mRNA-1"/>
    </source>
</evidence>